<dbReference type="PROSITE" id="PS50222">
    <property type="entry name" value="EF_HAND_2"/>
    <property type="match status" value="2"/>
</dbReference>
<dbReference type="CDD" id="cd00051">
    <property type="entry name" value="EFh"/>
    <property type="match status" value="1"/>
</dbReference>
<evidence type="ECO:0000259" key="5">
    <source>
        <dbReference type="PROSITE" id="PS50222"/>
    </source>
</evidence>
<dbReference type="Pfam" id="PF13499">
    <property type="entry name" value="EF-hand_7"/>
    <property type="match status" value="1"/>
</dbReference>
<dbReference type="InterPro" id="IPR011992">
    <property type="entry name" value="EF-hand-dom_pair"/>
</dbReference>
<keyword evidence="2" id="KW-0175">Coiled coil</keyword>
<evidence type="ECO:0000256" key="4">
    <source>
        <dbReference type="SAM" id="Phobius"/>
    </source>
</evidence>
<feature type="region of interest" description="Disordered" evidence="3">
    <location>
        <begin position="1095"/>
        <end position="1265"/>
    </location>
</feature>
<feature type="compositionally biased region" description="Low complexity" evidence="3">
    <location>
        <begin position="31"/>
        <end position="43"/>
    </location>
</feature>
<feature type="compositionally biased region" description="Polar residues" evidence="3">
    <location>
        <begin position="223"/>
        <end position="234"/>
    </location>
</feature>
<feature type="coiled-coil region" evidence="2">
    <location>
        <begin position="752"/>
        <end position="786"/>
    </location>
</feature>
<evidence type="ECO:0000256" key="3">
    <source>
        <dbReference type="SAM" id="MobiDB-lite"/>
    </source>
</evidence>
<evidence type="ECO:0000256" key="2">
    <source>
        <dbReference type="SAM" id="Coils"/>
    </source>
</evidence>
<dbReference type="EMBL" id="HBIV01022744">
    <property type="protein sequence ID" value="CAE0664762.1"/>
    <property type="molecule type" value="Transcribed_RNA"/>
</dbReference>
<dbReference type="GO" id="GO:0005509">
    <property type="term" value="F:calcium ion binding"/>
    <property type="evidence" value="ECO:0007669"/>
    <property type="project" value="InterPro"/>
</dbReference>
<feature type="compositionally biased region" description="Low complexity" evidence="3">
    <location>
        <begin position="128"/>
        <end position="146"/>
    </location>
</feature>
<feature type="region of interest" description="Disordered" evidence="3">
    <location>
        <begin position="1"/>
        <end position="270"/>
    </location>
</feature>
<keyword evidence="4" id="KW-0472">Membrane</keyword>
<keyword evidence="1" id="KW-0106">Calcium</keyword>
<organism evidence="6">
    <name type="scientific">Lotharella globosa</name>
    <dbReference type="NCBI Taxonomy" id="91324"/>
    <lineage>
        <taxon>Eukaryota</taxon>
        <taxon>Sar</taxon>
        <taxon>Rhizaria</taxon>
        <taxon>Cercozoa</taxon>
        <taxon>Chlorarachniophyceae</taxon>
        <taxon>Lotharella</taxon>
    </lineage>
</organism>
<dbReference type="SMART" id="SM00054">
    <property type="entry name" value="EFh"/>
    <property type="match status" value="2"/>
</dbReference>
<dbReference type="InterPro" id="IPR002048">
    <property type="entry name" value="EF_hand_dom"/>
</dbReference>
<evidence type="ECO:0000256" key="1">
    <source>
        <dbReference type="ARBA" id="ARBA00022837"/>
    </source>
</evidence>
<proteinExistence type="predicted"/>
<feature type="compositionally biased region" description="Basic residues" evidence="3">
    <location>
        <begin position="211"/>
        <end position="220"/>
    </location>
</feature>
<dbReference type="InterPro" id="IPR018247">
    <property type="entry name" value="EF_Hand_1_Ca_BS"/>
</dbReference>
<protein>
    <recommendedName>
        <fullName evidence="5">EF-hand domain-containing protein</fullName>
    </recommendedName>
</protein>
<gene>
    <name evidence="6" type="ORF">LGLO00237_LOCUS16367</name>
</gene>
<feature type="coiled-coil region" evidence="2">
    <location>
        <begin position="466"/>
        <end position="719"/>
    </location>
</feature>
<reference evidence="6" key="1">
    <citation type="submission" date="2021-01" db="EMBL/GenBank/DDBJ databases">
        <authorList>
            <person name="Corre E."/>
            <person name="Pelletier E."/>
            <person name="Niang G."/>
            <person name="Scheremetjew M."/>
            <person name="Finn R."/>
            <person name="Kale V."/>
            <person name="Holt S."/>
            <person name="Cochrane G."/>
            <person name="Meng A."/>
            <person name="Brown T."/>
            <person name="Cohen L."/>
        </authorList>
    </citation>
    <scope>NUCLEOTIDE SEQUENCE</scope>
    <source>
        <strain evidence="6">CCCM811</strain>
    </source>
</reference>
<feature type="compositionally biased region" description="Basic residues" evidence="3">
    <location>
        <begin position="235"/>
        <end position="253"/>
    </location>
</feature>
<feature type="transmembrane region" description="Helical" evidence="4">
    <location>
        <begin position="1299"/>
        <end position="1320"/>
    </location>
</feature>
<keyword evidence="4" id="KW-1133">Transmembrane helix</keyword>
<feature type="coiled-coil region" evidence="2">
    <location>
        <begin position="836"/>
        <end position="923"/>
    </location>
</feature>
<feature type="compositionally biased region" description="Basic and acidic residues" evidence="3">
    <location>
        <begin position="1175"/>
        <end position="1188"/>
    </location>
</feature>
<keyword evidence="4" id="KW-0812">Transmembrane</keyword>
<feature type="compositionally biased region" description="Low complexity" evidence="3">
    <location>
        <begin position="1103"/>
        <end position="1114"/>
    </location>
</feature>
<feature type="compositionally biased region" description="Polar residues" evidence="3">
    <location>
        <begin position="106"/>
        <end position="125"/>
    </location>
</feature>
<feature type="domain" description="EF-hand" evidence="5">
    <location>
        <begin position="385"/>
        <end position="420"/>
    </location>
</feature>
<dbReference type="PROSITE" id="PS00018">
    <property type="entry name" value="EF_HAND_1"/>
    <property type="match status" value="2"/>
</dbReference>
<dbReference type="SUPFAM" id="SSF47473">
    <property type="entry name" value="EF-hand"/>
    <property type="match status" value="1"/>
</dbReference>
<feature type="compositionally biased region" description="Basic and acidic residues" evidence="3">
    <location>
        <begin position="1197"/>
        <end position="1219"/>
    </location>
</feature>
<feature type="compositionally biased region" description="Basic and acidic residues" evidence="3">
    <location>
        <begin position="1148"/>
        <end position="1168"/>
    </location>
</feature>
<feature type="compositionally biased region" description="Basic residues" evidence="3">
    <location>
        <begin position="74"/>
        <end position="88"/>
    </location>
</feature>
<sequence>MADRTTNDGASGVDESQVPSGSSGVGDKGLSTTSRTQRSTSPSRRIHATEIRTNAPKLSPRTHKEIKLTVSGPQRKRAVSKTTYHRAGNKVDVFQGDFTQREDADTVNNSSPIPLNTSSESISRNASKRVIVSPSSVSSSNSKSPPARTRTKKSSSLDHITETRQSSKFPTSKSMIATSGTRTKIMSRSSSHGPRSPVVSPLKQKSPTSKKQQHQPHHRETKTTTSSGGYAQTSKIRHSHSRTNIHARRRRTSKPGQAVHPTKRRSSHTSVSNIITRGDPVSLSMKKRIEALLSSHQSTIDPKLASALADVIRETEVRRPSLSASRGSVDPETGELLSYERLRQLFLNKWDTLIAAWRVLDRNSDGVLTREEFKWGLKQSGLGWIDEKTRELLFSKADTDSSGRVTYKEFKAGFGEWLKTEQSHQAIHPISSSDACAHCGRKEKDTSTHTAGTQTKVTGDQQARTLKKHAAELGALTARLREERRRNKAKDEKILQMRQQHDTAEAKHKALETRFEELVRECNKRTRELQKAKEELKQAEEKWTRADKTNKTATIQVVELQKQLKLAREKASSSESEASRQNRLDQQKLKNHYVAALKQADERFKKVESAKRQAQLRTSEVKKENESLREKLKIVERKNKEYQLLRQKAIEALKECEDRQKRMYKGKKERDSRVHELEEELRKANNKLQAVEAANDKLNKDLNKAKDNLRESKAESLRKAEQDQVATAKTISIVKNALKQAADKAKGLEVALEESKILNSKYLKELAQAEEESKARANAFSDLEEKLKDAQKKGSDLETCVLEQKEKQLSFEKASSELEAKHAILKQNLANQSKLNSQQALRLIELKREKMALERKLNEQKSEFESKLKSQTMLENQLRAQKAQLEQALAMERAKVKALEDNKKTYEEKAENERNRRRDEKQVFLSLIESLHQENKGFQSSIKFKSQEHDLTMKTMETKLATLLQEKENSSKLISRLTEENHRLDEHIKSLELNQTHITATTNSKHVWLEQRVKEVNLANKNLESELKKAQELQMKTYVKLEGLQTEKFNIELKLENLQHQHKDMVSKKKILEREKVLLENQLHSLRKLLHQKREKAIEDKNSSSSSSSGLSSLHGFDQNQSSSSPHERVSEEEEPLMASTSNDMEEGVLREAEDSEARWNENETAAKEKKRRARFSDDEKQLRETMTDGKQSSVDPDDHHHQMEEGGQQDHGEEDHAVQDMGSGDVECSNEEGQGQQNEDDAEQGGKTIGGTGEIPDVKEISQSTSNNKFSEVITVGGNSAIQMVSKVLRHIKGRDPMWFALAGATAASSAAVFLGALFRGRTHGTAAPTEYFIVIV</sequence>
<dbReference type="Gene3D" id="1.10.238.10">
    <property type="entry name" value="EF-hand"/>
    <property type="match status" value="1"/>
</dbReference>
<feature type="compositionally biased region" description="Polar residues" evidence="3">
    <location>
        <begin position="163"/>
        <end position="193"/>
    </location>
</feature>
<name>A0A7S4DR28_9EUKA</name>
<feature type="domain" description="EF-hand" evidence="5">
    <location>
        <begin position="348"/>
        <end position="383"/>
    </location>
</feature>
<evidence type="ECO:0000313" key="6">
    <source>
        <dbReference type="EMBL" id="CAE0664762.1"/>
    </source>
</evidence>
<accession>A0A7S4DR28</accession>